<evidence type="ECO:0000313" key="3">
    <source>
        <dbReference type="Proteomes" id="UP001143480"/>
    </source>
</evidence>
<evidence type="ECO:0000313" key="2">
    <source>
        <dbReference type="EMBL" id="GLL02301.1"/>
    </source>
</evidence>
<reference evidence="2" key="1">
    <citation type="journal article" date="2014" name="Int. J. Syst. Evol. Microbiol.">
        <title>Complete genome sequence of Corynebacterium casei LMG S-19264T (=DSM 44701T), isolated from a smear-ripened cheese.</title>
        <authorList>
            <consortium name="US DOE Joint Genome Institute (JGI-PGF)"/>
            <person name="Walter F."/>
            <person name="Albersmeier A."/>
            <person name="Kalinowski J."/>
            <person name="Ruckert C."/>
        </authorList>
    </citation>
    <scope>NUCLEOTIDE SEQUENCE</scope>
    <source>
        <strain evidence="2">VKM Ac-1321</strain>
    </source>
</reference>
<feature type="compositionally biased region" description="Basic and acidic residues" evidence="1">
    <location>
        <begin position="55"/>
        <end position="85"/>
    </location>
</feature>
<reference evidence="2" key="2">
    <citation type="submission" date="2023-01" db="EMBL/GenBank/DDBJ databases">
        <authorList>
            <person name="Sun Q."/>
            <person name="Evtushenko L."/>
        </authorList>
    </citation>
    <scope>NUCLEOTIDE SEQUENCE</scope>
    <source>
        <strain evidence="2">VKM Ac-1321</strain>
    </source>
</reference>
<proteinExistence type="predicted"/>
<dbReference type="EMBL" id="BSFP01000023">
    <property type="protein sequence ID" value="GLL02301.1"/>
    <property type="molecule type" value="Genomic_DNA"/>
</dbReference>
<feature type="region of interest" description="Disordered" evidence="1">
    <location>
        <begin position="55"/>
        <end position="106"/>
    </location>
</feature>
<name>A0A9W6KL57_9ACTN</name>
<comment type="caution">
    <text evidence="2">The sequence shown here is derived from an EMBL/GenBank/DDBJ whole genome shotgun (WGS) entry which is preliminary data.</text>
</comment>
<gene>
    <name evidence="2" type="ORF">GCM10017581_040430</name>
</gene>
<protein>
    <submittedName>
        <fullName evidence="2">Uncharacterized protein</fullName>
    </submittedName>
</protein>
<organism evidence="2 3">
    <name type="scientific">Dactylosporangium matsuzakiense</name>
    <dbReference type="NCBI Taxonomy" id="53360"/>
    <lineage>
        <taxon>Bacteria</taxon>
        <taxon>Bacillati</taxon>
        <taxon>Actinomycetota</taxon>
        <taxon>Actinomycetes</taxon>
        <taxon>Micromonosporales</taxon>
        <taxon>Micromonosporaceae</taxon>
        <taxon>Dactylosporangium</taxon>
    </lineage>
</organism>
<sequence>MKVDVEDLLTGRFSVGQQQVDAVAAQPGPPQRAGQPLRHGPHVRPGVRREIAEPRRVPTRHDEQVPGRHRAQVHERDSRVVRVHDAGLGPPGRDLAEHARSHGLRC</sequence>
<dbReference type="AlphaFoldDB" id="A0A9W6KL57"/>
<accession>A0A9W6KL57</accession>
<keyword evidence="3" id="KW-1185">Reference proteome</keyword>
<evidence type="ECO:0000256" key="1">
    <source>
        <dbReference type="SAM" id="MobiDB-lite"/>
    </source>
</evidence>
<dbReference type="Proteomes" id="UP001143480">
    <property type="component" value="Unassembled WGS sequence"/>
</dbReference>